<dbReference type="InterPro" id="IPR013783">
    <property type="entry name" value="Ig-like_fold"/>
</dbReference>
<dbReference type="PANTHER" id="PTHR12181:SF11">
    <property type="entry name" value="PHOSPHATIDATE PHOSPHATASE LPIN2"/>
    <property type="match status" value="1"/>
</dbReference>
<feature type="compositionally biased region" description="Basic residues" evidence="6">
    <location>
        <begin position="748"/>
        <end position="761"/>
    </location>
</feature>
<evidence type="ECO:0000256" key="3">
    <source>
        <dbReference type="ARBA" id="ARBA00005476"/>
    </source>
</evidence>
<dbReference type="SUPFAM" id="SSF56784">
    <property type="entry name" value="HAD-like"/>
    <property type="match status" value="1"/>
</dbReference>
<dbReference type="InterPro" id="IPR003598">
    <property type="entry name" value="Ig_sub2"/>
</dbReference>
<feature type="region of interest" description="Disordered" evidence="6">
    <location>
        <begin position="1167"/>
        <end position="1225"/>
    </location>
</feature>
<dbReference type="InterPro" id="IPR013209">
    <property type="entry name" value="LNS2"/>
</dbReference>
<dbReference type="InterPro" id="IPR003599">
    <property type="entry name" value="Ig_sub"/>
</dbReference>
<sequence>MILDGAAIVNMLAPGNAKTFSDYNLTEEELKRLLEVSHDHKFPIIPLKSELAVELLEKGKVRFWLQADKMSANGKVEYVFNDNILSQGEKYKMNFDKNTGIIEMFMDSLTVEDEGTFTFQLQDGKATNQSSLVLIGDVFKDLQEQSEFHRKEWFRKQGPHFVEYLGYEVTPECCVLLKCKVGNIKKETLAMWYKDGREIKVDEKLSFTEGVLSLEISQISKKDSGVYEVVLKDDRGKDISTLNLTDQGFKDLMNQVFSVIANSSTPLKIQSTDEGIRLYTFVNYFNDEILVTWQHKDKAIAFTDRIKCGVVGEQLWLQIIEPTEKDKGKYAIEFFDGKGGLQRTIELSGQAFDDANAEFQRLKAAAIAERNRARVAGGLPDVVTIQEGKSLNLTCNISGSPLPEVTWLKNEREIVSDNHYILKFESGKYASFTITTVTTSDSGRYSILVKNKYGRESADFTLHVTDYIGDFSGTTYLTDSTGNVMVKAFNSPPQGVKNKTVTGKKVERRKDSVILRPPMAKTEVADTILEEKEETPTCKSSTVENTETMDEKELAHTNPCSWEMKRLRPWGDPELPGAHTEEDTSEQDDPSPLKSSWTLVDTMNYVGQLAGQVLVTVKELYKGINQATLSGCIDVVVVRQPDGSFQCSPFHVRFGKLGVLRSKEKVIDIEINGEQVELHMKLGDNGEAFFVQETGEQNEIVPAHLATSPIPTEETMFWGRDPWHTGMEHGQAQGSGDAASPPPSTVSVKKKKRRRKKHKADPRREEQTPTAGSEEIFEMDLSSDEEHAAHNARASSFTAVKEAEYKQHPILHPLDSYPFSDGDWSPSDSRALSQPLSPKSDSELVVKPSENLLRNESHMQWTWGEFPESTRVAKKEKPELPKTVTITPTESTHFRVILSSDAMETGSEGPPAVDPVCAIVKPEPRTPCPPWPACPPPWPPPPPPTPPPIPLLLWPTYPRMWARPVWRRSPAPRPTPLQEERWDRPCGGAPSLTQIQPLATRRVQKRSQHQGPEDIYLDDLTQLEPEVVARYFPKSESDPVPKHWMEAELLCRLCLSDSASDLPDVTLSLCGGLSENSDISKEKFMQHIITYHEFAENPAIIDNPNLVVKIANRYYNWTLAAPFILSLQAFQKNLPKTTEEAWVKEKMPKKSGRWWFWRKRADSAVKQSETKLETQESHDGGNSLPQENPAHQLKGGDSSTDDESKEISAAALTEGPAQTSTHSYKKSLRLSSDQIASLKLKEGPNDVTFSITTQYQGTCRCEGTIYLWNWDDKVVISDIDGTITKSDVFGQILPQLGKDWTHQGIAKLYHSVHENGYKFLYCSARAIGMADMTRGYLHWVNDRGTILPRGPLMLSPSSLFSAFHREVIEKKPEAFKIECLTDIKNLFLPNQQPFYAAFGNRPNDVFAYKQVGVPVCRIFTVNPKGELIQEQTKGNKSSYSRLSELVEHVFPLLNKQQSSAFSFPEFSSFCFWRLPIPEVRLEDLL</sequence>
<dbReference type="InterPro" id="IPR031315">
    <property type="entry name" value="LNS2/PITP"/>
</dbReference>
<comment type="caution">
    <text evidence="8">The sequence shown here is derived from an EMBL/GenBank/DDBJ whole genome shotgun (WGS) entry which is preliminary data.</text>
</comment>
<organism evidence="8 9">
    <name type="scientific">Aldrovandia affinis</name>
    <dbReference type="NCBI Taxonomy" id="143900"/>
    <lineage>
        <taxon>Eukaryota</taxon>
        <taxon>Metazoa</taxon>
        <taxon>Chordata</taxon>
        <taxon>Craniata</taxon>
        <taxon>Vertebrata</taxon>
        <taxon>Euteleostomi</taxon>
        <taxon>Actinopterygii</taxon>
        <taxon>Neopterygii</taxon>
        <taxon>Teleostei</taxon>
        <taxon>Notacanthiformes</taxon>
        <taxon>Halosauridae</taxon>
        <taxon>Aldrovandia</taxon>
    </lineage>
</organism>
<dbReference type="FunFam" id="2.60.40.10:FF:000179">
    <property type="entry name" value="Myomesin 2"/>
    <property type="match status" value="1"/>
</dbReference>
<evidence type="ECO:0000259" key="7">
    <source>
        <dbReference type="PROSITE" id="PS50835"/>
    </source>
</evidence>
<feature type="region of interest" description="Disordered" evidence="6">
    <location>
        <begin position="567"/>
        <end position="595"/>
    </location>
</feature>
<feature type="region of interest" description="Disordered" evidence="6">
    <location>
        <begin position="716"/>
        <end position="776"/>
    </location>
</feature>
<evidence type="ECO:0000256" key="5">
    <source>
        <dbReference type="ARBA" id="ARBA00022801"/>
    </source>
</evidence>
<feature type="domain" description="Ig-like" evidence="7">
    <location>
        <begin position="159"/>
        <end position="245"/>
    </location>
</feature>
<evidence type="ECO:0000313" key="8">
    <source>
        <dbReference type="EMBL" id="KAJ8385836.1"/>
    </source>
</evidence>
<comment type="cofactor">
    <cofactor evidence="2">
        <name>Mg(2+)</name>
        <dbReference type="ChEBI" id="CHEBI:18420"/>
    </cofactor>
</comment>
<reference evidence="8" key="1">
    <citation type="journal article" date="2023" name="Science">
        <title>Genome structures resolve the early diversification of teleost fishes.</title>
        <authorList>
            <person name="Parey E."/>
            <person name="Louis A."/>
            <person name="Montfort J."/>
            <person name="Bouchez O."/>
            <person name="Roques C."/>
            <person name="Iampietro C."/>
            <person name="Lluch J."/>
            <person name="Castinel A."/>
            <person name="Donnadieu C."/>
            <person name="Desvignes T."/>
            <person name="Floi Bucao C."/>
            <person name="Jouanno E."/>
            <person name="Wen M."/>
            <person name="Mejri S."/>
            <person name="Dirks R."/>
            <person name="Jansen H."/>
            <person name="Henkel C."/>
            <person name="Chen W.J."/>
            <person name="Zahm M."/>
            <person name="Cabau C."/>
            <person name="Klopp C."/>
            <person name="Thompson A.W."/>
            <person name="Robinson-Rechavi M."/>
            <person name="Braasch I."/>
            <person name="Lecointre G."/>
            <person name="Bobe J."/>
            <person name="Postlethwait J.H."/>
            <person name="Berthelot C."/>
            <person name="Roest Crollius H."/>
            <person name="Guiguen Y."/>
        </authorList>
    </citation>
    <scope>NUCLEOTIDE SEQUENCE</scope>
    <source>
        <strain evidence="8">NC1722</strain>
    </source>
</reference>
<dbReference type="PROSITE" id="PS50835">
    <property type="entry name" value="IG_LIKE"/>
    <property type="match status" value="2"/>
</dbReference>
<feature type="region of interest" description="Disordered" evidence="6">
    <location>
        <begin position="533"/>
        <end position="554"/>
    </location>
</feature>
<dbReference type="GO" id="GO:0032869">
    <property type="term" value="P:cellular response to insulin stimulus"/>
    <property type="evidence" value="ECO:0007669"/>
    <property type="project" value="TreeGrafter"/>
</dbReference>
<dbReference type="GO" id="GO:0008195">
    <property type="term" value="F:phosphatidate phosphatase activity"/>
    <property type="evidence" value="ECO:0007669"/>
    <property type="project" value="UniProtKB-EC"/>
</dbReference>
<feature type="region of interest" description="Disordered" evidence="6">
    <location>
        <begin position="821"/>
        <end position="843"/>
    </location>
</feature>
<feature type="domain" description="Ig-like" evidence="7">
    <location>
        <begin position="385"/>
        <end position="465"/>
    </location>
</feature>
<dbReference type="EC" id="3.1.3.4" evidence="4"/>
<dbReference type="InterPro" id="IPR036412">
    <property type="entry name" value="HAD-like_sf"/>
</dbReference>
<dbReference type="SMART" id="SM00408">
    <property type="entry name" value="IGc2"/>
    <property type="match status" value="1"/>
</dbReference>
<evidence type="ECO:0000256" key="6">
    <source>
        <dbReference type="SAM" id="MobiDB-lite"/>
    </source>
</evidence>
<dbReference type="GO" id="GO:0019432">
    <property type="term" value="P:triglyceride biosynthetic process"/>
    <property type="evidence" value="ECO:0007669"/>
    <property type="project" value="TreeGrafter"/>
</dbReference>
<dbReference type="Pfam" id="PF04571">
    <property type="entry name" value="Lipin_N"/>
    <property type="match status" value="1"/>
</dbReference>
<dbReference type="FunFam" id="2.60.40.10:FF:000124">
    <property type="entry name" value="Myomesin 1"/>
    <property type="match status" value="1"/>
</dbReference>
<dbReference type="PANTHER" id="PTHR12181">
    <property type="entry name" value="LIPIN"/>
    <property type="match status" value="1"/>
</dbReference>
<dbReference type="InterPro" id="IPR031703">
    <property type="entry name" value="Lipin_mid"/>
</dbReference>
<dbReference type="InterPro" id="IPR026058">
    <property type="entry name" value="LIPIN"/>
</dbReference>
<dbReference type="EMBL" id="JAINUG010000240">
    <property type="protein sequence ID" value="KAJ8385836.1"/>
    <property type="molecule type" value="Genomic_DNA"/>
</dbReference>
<dbReference type="InterPro" id="IPR007110">
    <property type="entry name" value="Ig-like_dom"/>
</dbReference>
<evidence type="ECO:0000313" key="9">
    <source>
        <dbReference type="Proteomes" id="UP001221898"/>
    </source>
</evidence>
<dbReference type="GO" id="GO:0005634">
    <property type="term" value="C:nucleus"/>
    <property type="evidence" value="ECO:0007669"/>
    <property type="project" value="TreeGrafter"/>
</dbReference>
<comment type="similarity">
    <text evidence="3">Belongs to the lipin family.</text>
</comment>
<keyword evidence="9" id="KW-1185">Reference proteome</keyword>
<dbReference type="InterPro" id="IPR007651">
    <property type="entry name" value="Lipin_N"/>
</dbReference>
<proteinExistence type="inferred from homology"/>
<dbReference type="FunFam" id="2.60.40.10:FF:000467">
    <property type="entry name" value="Myomesin 1"/>
    <property type="match status" value="1"/>
</dbReference>
<dbReference type="Pfam" id="PF08235">
    <property type="entry name" value="LNS2"/>
    <property type="match status" value="1"/>
</dbReference>
<dbReference type="Pfam" id="PF16876">
    <property type="entry name" value="Lipin_mid"/>
    <property type="match status" value="1"/>
</dbReference>
<evidence type="ECO:0000256" key="4">
    <source>
        <dbReference type="ARBA" id="ARBA00012638"/>
    </source>
</evidence>
<feature type="compositionally biased region" description="Polar residues" evidence="6">
    <location>
        <begin position="537"/>
        <end position="546"/>
    </location>
</feature>
<dbReference type="GO" id="GO:0003713">
    <property type="term" value="F:transcription coactivator activity"/>
    <property type="evidence" value="ECO:0007669"/>
    <property type="project" value="TreeGrafter"/>
</dbReference>
<name>A0AAD7RN10_9TELE</name>
<evidence type="ECO:0000256" key="1">
    <source>
        <dbReference type="ARBA" id="ARBA00001180"/>
    </source>
</evidence>
<gene>
    <name evidence="8" type="ORF">AAFF_G00181920</name>
</gene>
<dbReference type="FunFam" id="2.60.40.10:FF:000233">
    <property type="entry name" value="Myomesin 1"/>
    <property type="match status" value="1"/>
</dbReference>
<accession>A0AAD7RN10</accession>
<dbReference type="Gene3D" id="2.60.40.10">
    <property type="entry name" value="Immunoglobulins"/>
    <property type="match status" value="4"/>
</dbReference>
<dbReference type="Proteomes" id="UP001221898">
    <property type="component" value="Unassembled WGS sequence"/>
</dbReference>
<dbReference type="GO" id="GO:0045944">
    <property type="term" value="P:positive regulation of transcription by RNA polymerase II"/>
    <property type="evidence" value="ECO:0007669"/>
    <property type="project" value="TreeGrafter"/>
</dbReference>
<feature type="compositionally biased region" description="Basic and acidic residues" evidence="6">
    <location>
        <begin position="1167"/>
        <end position="1179"/>
    </location>
</feature>
<feature type="compositionally biased region" description="Polar residues" evidence="6">
    <location>
        <begin position="826"/>
        <end position="839"/>
    </location>
</feature>
<dbReference type="InterPro" id="IPR013098">
    <property type="entry name" value="Ig_I-set"/>
</dbReference>
<evidence type="ECO:0000256" key="2">
    <source>
        <dbReference type="ARBA" id="ARBA00001946"/>
    </source>
</evidence>
<dbReference type="SUPFAM" id="SSF48726">
    <property type="entry name" value="Immunoglobulin"/>
    <property type="match status" value="2"/>
</dbReference>
<dbReference type="GO" id="GO:0009062">
    <property type="term" value="P:fatty acid catabolic process"/>
    <property type="evidence" value="ECO:0007669"/>
    <property type="project" value="TreeGrafter"/>
</dbReference>
<dbReference type="Pfam" id="PF07679">
    <property type="entry name" value="I-set"/>
    <property type="match status" value="2"/>
</dbReference>
<dbReference type="SMART" id="SM00409">
    <property type="entry name" value="IG"/>
    <property type="match status" value="3"/>
</dbReference>
<keyword evidence="5" id="KW-0378">Hydrolase</keyword>
<dbReference type="InterPro" id="IPR036179">
    <property type="entry name" value="Ig-like_dom_sf"/>
</dbReference>
<protein>
    <recommendedName>
        <fullName evidence="4">phosphatidate phosphatase</fullName>
        <ecNumber evidence="4">3.1.3.4</ecNumber>
    </recommendedName>
</protein>
<dbReference type="GO" id="GO:0005789">
    <property type="term" value="C:endoplasmic reticulum membrane"/>
    <property type="evidence" value="ECO:0007669"/>
    <property type="project" value="TreeGrafter"/>
</dbReference>
<dbReference type="GO" id="GO:0005829">
    <property type="term" value="C:cytosol"/>
    <property type="evidence" value="ECO:0007669"/>
    <property type="project" value="TreeGrafter"/>
</dbReference>
<comment type="catalytic activity">
    <reaction evidence="1">
        <text>a 1,2-diacyl-sn-glycero-3-phosphate + H2O = a 1,2-diacyl-sn-glycerol + phosphate</text>
        <dbReference type="Rhea" id="RHEA:27429"/>
        <dbReference type="ChEBI" id="CHEBI:15377"/>
        <dbReference type="ChEBI" id="CHEBI:17815"/>
        <dbReference type="ChEBI" id="CHEBI:43474"/>
        <dbReference type="ChEBI" id="CHEBI:58608"/>
        <dbReference type="EC" id="3.1.3.4"/>
    </reaction>
    <physiologicalReaction direction="left-to-right" evidence="1">
        <dbReference type="Rhea" id="RHEA:27430"/>
    </physiologicalReaction>
</comment>
<dbReference type="SMART" id="SM00775">
    <property type="entry name" value="LNS2"/>
    <property type="match status" value="1"/>
</dbReference>
<feature type="region of interest" description="Disordered" evidence="6">
    <location>
        <begin position="969"/>
        <end position="1018"/>
    </location>
</feature>